<dbReference type="SUPFAM" id="SSF53756">
    <property type="entry name" value="UDP-Glycosyltransferase/glycogen phosphorylase"/>
    <property type="match status" value="1"/>
</dbReference>
<evidence type="ECO:0000256" key="2">
    <source>
        <dbReference type="ARBA" id="ARBA00022679"/>
    </source>
</evidence>
<accession>A0A7W5AH46</accession>
<dbReference type="InterPro" id="IPR006326">
    <property type="entry name" value="UDPGT_MGT-like"/>
</dbReference>
<dbReference type="PANTHER" id="PTHR48050:SF13">
    <property type="entry name" value="STEROL 3-BETA-GLUCOSYLTRANSFERASE UGT80A2"/>
    <property type="match status" value="1"/>
</dbReference>
<sequence length="391" mass="42679">MPHIAMVSIPAPGHVNPSAEVIRELVTRGHRVTYANDVSWADAVTATGAEFKPYTSTLPAADNGADGDMIDQLTLFLDDAIAMLPQLRKAYENDRPDLFLYDIAAAPVRLLAEQWGIPAMQISPTYVAWDGYEQEMAPYVDQMRADPRGADYYRRFEQWLRDNGSSITDSAAFQGRPDRALVLIPRHMQPNADRVDDKVYSFAGPVLGDRAGQGAWTRPAGAGKVLLISLGSAFTEHPEFYRRCIRAFGDLPGWHVVLQIGSKVEESELGDVPANIEVHPWVPQLEILRQADAFLTHGGMGGSVEGLSCGTPMLVAPQAADQFGNADRLVELGVAQRIDTAEITADQLRSAFRTLIDDPGVRETSTRISRELHASSGAGHAVALIEAELPR</sequence>
<evidence type="ECO:0000313" key="5">
    <source>
        <dbReference type="Proteomes" id="UP000590749"/>
    </source>
</evidence>
<dbReference type="FunFam" id="3.40.50.2000:FF:000072">
    <property type="entry name" value="Glycosyl transferase"/>
    <property type="match status" value="1"/>
</dbReference>
<keyword evidence="2 3" id="KW-0808">Transferase</keyword>
<evidence type="ECO:0000313" key="4">
    <source>
        <dbReference type="EMBL" id="MBB3096227.1"/>
    </source>
</evidence>
<name>A0A7W5AH46_9ACTN</name>
<evidence type="ECO:0000256" key="1">
    <source>
        <dbReference type="ARBA" id="ARBA00009995"/>
    </source>
</evidence>
<evidence type="ECO:0000256" key="3">
    <source>
        <dbReference type="RuleBase" id="RU003718"/>
    </source>
</evidence>
<protein>
    <submittedName>
        <fullName evidence="4">MGT family glycosyltransferase</fullName>
    </submittedName>
</protein>
<dbReference type="NCBIfam" id="TIGR01426">
    <property type="entry name" value="MGT"/>
    <property type="match status" value="1"/>
</dbReference>
<dbReference type="GO" id="GO:0008194">
    <property type="term" value="F:UDP-glycosyltransferase activity"/>
    <property type="evidence" value="ECO:0007669"/>
    <property type="project" value="InterPro"/>
</dbReference>
<dbReference type="AlphaFoldDB" id="A0A7W5AH46"/>
<reference evidence="4 5" key="1">
    <citation type="submission" date="2020-08" db="EMBL/GenBank/DDBJ databases">
        <title>Genomic Encyclopedia of Type Strains, Phase III (KMG-III): the genomes of soil and plant-associated and newly described type strains.</title>
        <authorList>
            <person name="Whitman W."/>
        </authorList>
    </citation>
    <scope>NUCLEOTIDE SEQUENCE [LARGE SCALE GENOMIC DNA]</scope>
    <source>
        <strain evidence="4 5">CECT 3287</strain>
    </source>
</reference>
<dbReference type="GO" id="GO:0016758">
    <property type="term" value="F:hexosyltransferase activity"/>
    <property type="evidence" value="ECO:0007669"/>
    <property type="project" value="InterPro"/>
</dbReference>
<dbReference type="CDD" id="cd03784">
    <property type="entry name" value="GT1_Gtf-like"/>
    <property type="match status" value="1"/>
</dbReference>
<dbReference type="EMBL" id="JACHXF010000008">
    <property type="protein sequence ID" value="MBB3096227.1"/>
    <property type="molecule type" value="Genomic_DNA"/>
</dbReference>
<dbReference type="Pfam" id="PF00201">
    <property type="entry name" value="UDPGT"/>
    <property type="match status" value="1"/>
</dbReference>
<comment type="similarity">
    <text evidence="1 3">Belongs to the UDP-glycosyltransferase family.</text>
</comment>
<gene>
    <name evidence="4" type="ORF">FHR83_003897</name>
</gene>
<proteinExistence type="inferred from homology"/>
<dbReference type="InterPro" id="IPR035595">
    <property type="entry name" value="UDP_glycos_trans_CS"/>
</dbReference>
<comment type="caution">
    <text evidence="4">The sequence shown here is derived from an EMBL/GenBank/DDBJ whole genome shotgun (WGS) entry which is preliminary data.</text>
</comment>
<dbReference type="InterPro" id="IPR002213">
    <property type="entry name" value="UDP_glucos_trans"/>
</dbReference>
<dbReference type="PROSITE" id="PS00375">
    <property type="entry name" value="UDPGT"/>
    <property type="match status" value="1"/>
</dbReference>
<dbReference type="PANTHER" id="PTHR48050">
    <property type="entry name" value="STEROL 3-BETA-GLUCOSYLTRANSFERASE"/>
    <property type="match status" value="1"/>
</dbReference>
<dbReference type="Proteomes" id="UP000590749">
    <property type="component" value="Unassembled WGS sequence"/>
</dbReference>
<organism evidence="4 5">
    <name type="scientific">Actinoplanes campanulatus</name>
    <dbReference type="NCBI Taxonomy" id="113559"/>
    <lineage>
        <taxon>Bacteria</taxon>
        <taxon>Bacillati</taxon>
        <taxon>Actinomycetota</taxon>
        <taxon>Actinomycetes</taxon>
        <taxon>Micromonosporales</taxon>
        <taxon>Micromonosporaceae</taxon>
        <taxon>Actinoplanes</taxon>
    </lineage>
</organism>
<dbReference type="Gene3D" id="3.40.50.2000">
    <property type="entry name" value="Glycogen Phosphorylase B"/>
    <property type="match status" value="2"/>
</dbReference>
<keyword evidence="3" id="KW-0328">Glycosyltransferase</keyword>
<dbReference type="GO" id="GO:0017000">
    <property type="term" value="P:antibiotic biosynthetic process"/>
    <property type="evidence" value="ECO:0007669"/>
    <property type="project" value="UniProtKB-ARBA"/>
</dbReference>
<dbReference type="InterPro" id="IPR050426">
    <property type="entry name" value="Glycosyltransferase_28"/>
</dbReference>
<keyword evidence="5" id="KW-1185">Reference proteome</keyword>